<protein>
    <submittedName>
        <fullName evidence="3">Uncharacterized protein</fullName>
    </submittedName>
</protein>
<dbReference type="Proteomes" id="UP000030693">
    <property type="component" value="Unassembled WGS sequence"/>
</dbReference>
<dbReference type="AlphaFoldDB" id="A0A058ZCF8"/>
<dbReference type="RefSeq" id="XP_009493196.1">
    <property type="nucleotide sequence ID" value="XM_009494921.1"/>
</dbReference>
<dbReference type="EMBL" id="KB932202">
    <property type="protein sequence ID" value="KCV71618.1"/>
    <property type="molecule type" value="Genomic_DNA"/>
</dbReference>
<reference evidence="3" key="1">
    <citation type="submission" date="2013-04" db="EMBL/GenBank/DDBJ databases">
        <title>The Genome Sequence of Fonticula alba ATCC 38817.</title>
        <authorList>
            <consortium name="The Broad Institute Genomics Platform"/>
            <person name="Russ C."/>
            <person name="Cuomo C."/>
            <person name="Burger G."/>
            <person name="Gray M.W."/>
            <person name="Holland P.W.H."/>
            <person name="King N."/>
            <person name="Lang F.B.F."/>
            <person name="Roger A.J."/>
            <person name="Ruiz-Trillo I."/>
            <person name="Brown M."/>
            <person name="Walker B."/>
            <person name="Young S."/>
            <person name="Zeng Q."/>
            <person name="Gargeya S."/>
            <person name="Fitzgerald M."/>
            <person name="Haas B."/>
            <person name="Abouelleil A."/>
            <person name="Allen A.W."/>
            <person name="Alvarado L."/>
            <person name="Arachchi H.M."/>
            <person name="Berlin A.M."/>
            <person name="Chapman S.B."/>
            <person name="Gainer-Dewar J."/>
            <person name="Goldberg J."/>
            <person name="Griggs A."/>
            <person name="Gujja S."/>
            <person name="Hansen M."/>
            <person name="Howarth C."/>
            <person name="Imamovic A."/>
            <person name="Ireland A."/>
            <person name="Larimer J."/>
            <person name="McCowan C."/>
            <person name="Murphy C."/>
            <person name="Pearson M."/>
            <person name="Poon T.W."/>
            <person name="Priest M."/>
            <person name="Roberts A."/>
            <person name="Saif S."/>
            <person name="Shea T."/>
            <person name="Sisk P."/>
            <person name="Sykes S."/>
            <person name="Wortman J."/>
            <person name="Nusbaum C."/>
            <person name="Birren B."/>
        </authorList>
    </citation>
    <scope>NUCLEOTIDE SEQUENCE [LARGE SCALE GENOMIC DNA]</scope>
    <source>
        <strain evidence="3">ATCC 38817</strain>
    </source>
</reference>
<accession>A0A058ZCF8</accession>
<gene>
    <name evidence="3" type="ORF">H696_01035</name>
</gene>
<evidence type="ECO:0000256" key="1">
    <source>
        <dbReference type="SAM" id="MobiDB-lite"/>
    </source>
</evidence>
<evidence type="ECO:0000313" key="3">
    <source>
        <dbReference type="EMBL" id="KCV71618.1"/>
    </source>
</evidence>
<keyword evidence="2" id="KW-0472">Membrane</keyword>
<keyword evidence="2" id="KW-0812">Transmembrane</keyword>
<evidence type="ECO:0000313" key="4">
    <source>
        <dbReference type="Proteomes" id="UP000030693"/>
    </source>
</evidence>
<sequence length="117" mass="11911">MALVIDEHMLMHFSNWASVLVLVLCLVYTFLSVNSGADEAGSCDRGKIDSHPVFRYVPLSGAKRAATPAGNAASGSGPASAAAIASGTTAATTTTSNATPAATPVAEPSPGPRRRRN</sequence>
<feature type="compositionally biased region" description="Low complexity" evidence="1">
    <location>
        <begin position="66"/>
        <end position="104"/>
    </location>
</feature>
<proteinExistence type="predicted"/>
<keyword evidence="2" id="KW-1133">Transmembrane helix</keyword>
<dbReference type="GeneID" id="20525760"/>
<feature type="region of interest" description="Disordered" evidence="1">
    <location>
        <begin position="66"/>
        <end position="117"/>
    </location>
</feature>
<organism evidence="3">
    <name type="scientific">Fonticula alba</name>
    <name type="common">Slime mold</name>
    <dbReference type="NCBI Taxonomy" id="691883"/>
    <lineage>
        <taxon>Eukaryota</taxon>
        <taxon>Rotosphaerida</taxon>
        <taxon>Fonticulaceae</taxon>
        <taxon>Fonticula</taxon>
    </lineage>
</organism>
<feature type="transmembrane region" description="Helical" evidence="2">
    <location>
        <begin position="13"/>
        <end position="31"/>
    </location>
</feature>
<name>A0A058ZCF8_FONAL</name>
<evidence type="ECO:0000256" key="2">
    <source>
        <dbReference type="SAM" id="Phobius"/>
    </source>
</evidence>
<keyword evidence="4" id="KW-1185">Reference proteome</keyword>